<reference evidence="3 4" key="1">
    <citation type="journal article" date="2014" name="Genome Announc.">
        <title>Draft Genome Sequences of Marine Flavobacterium Algibacter lectus Strains SS8 and NR4.</title>
        <authorList>
            <person name="Takatani N."/>
            <person name="Nakanishi M."/>
            <person name="Meirelles P."/>
            <person name="Mino S."/>
            <person name="Suda W."/>
            <person name="Oshima K."/>
            <person name="Hattori M."/>
            <person name="Ohkuma M."/>
            <person name="Hosokawa M."/>
            <person name="Miyashita K."/>
            <person name="Thompson F.L."/>
            <person name="Niwa A."/>
            <person name="Sawabe T."/>
            <person name="Sawabe T."/>
        </authorList>
    </citation>
    <scope>NUCLEOTIDE SEQUENCE [LARGE SCALE GENOMIC DNA]</scope>
    <source>
        <strain evidence="2">JCM 19274</strain>
        <strain evidence="1 4">JCM 19300</strain>
        <strain evidence="3">JCM19274</strain>
    </source>
</reference>
<name>A0A090WX75_9FLAO</name>
<dbReference type="AlphaFoldDB" id="A0A090WX75"/>
<evidence type="ECO:0000313" key="1">
    <source>
        <dbReference type="EMBL" id="GAL64448.1"/>
    </source>
</evidence>
<evidence type="ECO:0000313" key="3">
    <source>
        <dbReference type="Proteomes" id="UP000029643"/>
    </source>
</evidence>
<evidence type="ECO:0000313" key="2">
    <source>
        <dbReference type="EMBL" id="GAL81566.1"/>
    </source>
</evidence>
<evidence type="ECO:0000313" key="4">
    <source>
        <dbReference type="Proteomes" id="UP000029644"/>
    </source>
</evidence>
<comment type="caution">
    <text evidence="2">The sequence shown here is derived from an EMBL/GenBank/DDBJ whole genome shotgun (WGS) entry which is preliminary data.</text>
</comment>
<dbReference type="Proteomes" id="UP000029644">
    <property type="component" value="Unassembled WGS sequence"/>
</dbReference>
<dbReference type="Proteomes" id="UP000029643">
    <property type="component" value="Unassembled WGS sequence"/>
</dbReference>
<sequence length="55" mass="6685">MELFLCGCTYATQKSDCEKPDPCGNAQIIFEEKHFFKWLIYYFYFLLKFDDKLKN</sequence>
<protein>
    <submittedName>
        <fullName evidence="2">Uncharacterized protein</fullName>
    </submittedName>
</protein>
<organism evidence="2 3">
    <name type="scientific">Algibacter lectus</name>
    <dbReference type="NCBI Taxonomy" id="221126"/>
    <lineage>
        <taxon>Bacteria</taxon>
        <taxon>Pseudomonadati</taxon>
        <taxon>Bacteroidota</taxon>
        <taxon>Flavobacteriia</taxon>
        <taxon>Flavobacteriales</taxon>
        <taxon>Flavobacteriaceae</taxon>
        <taxon>Algibacter</taxon>
    </lineage>
</organism>
<dbReference type="EMBL" id="BBNU01000017">
    <property type="protein sequence ID" value="GAL81566.1"/>
    <property type="molecule type" value="Genomic_DNA"/>
</dbReference>
<proteinExistence type="predicted"/>
<accession>A0A090WX75</accession>
<gene>
    <name evidence="2" type="ORF">JCM19274_411</name>
    <name evidence="1" type="ORF">JCM19300_4543</name>
</gene>
<dbReference type="EMBL" id="BBNQ01000019">
    <property type="protein sequence ID" value="GAL64448.1"/>
    <property type="molecule type" value="Genomic_DNA"/>
</dbReference>